<dbReference type="AlphaFoldDB" id="A0A8H7BZS4"/>
<reference evidence="2 3" key="1">
    <citation type="journal article" name="Sci. Rep.">
        <title>Telomere-to-telomere assembled and centromere annotated genomes of the two main subspecies of the button mushroom Agaricus bisporus reveal especially polymorphic chromosome ends.</title>
        <authorList>
            <person name="Sonnenberg A.S.M."/>
            <person name="Sedaghat-Telgerd N."/>
            <person name="Lavrijssen B."/>
            <person name="Ohm R.A."/>
            <person name="Hendrickx P.M."/>
            <person name="Scholtmeijer K."/>
            <person name="Baars J.J.P."/>
            <person name="van Peer A."/>
        </authorList>
    </citation>
    <scope>NUCLEOTIDE SEQUENCE [LARGE SCALE GENOMIC DNA]</scope>
    <source>
        <strain evidence="2 3">H119_p4</strain>
    </source>
</reference>
<comment type="caution">
    <text evidence="2">The sequence shown here is derived from an EMBL/GenBank/DDBJ whole genome shotgun (WGS) entry which is preliminary data.</text>
</comment>
<evidence type="ECO:0000313" key="2">
    <source>
        <dbReference type="EMBL" id="KAF7759630.1"/>
    </source>
</evidence>
<evidence type="ECO:0000313" key="3">
    <source>
        <dbReference type="Proteomes" id="UP000629468"/>
    </source>
</evidence>
<dbReference type="EMBL" id="JABXXO010000016">
    <property type="protein sequence ID" value="KAF7759630.1"/>
    <property type="molecule type" value="Genomic_DNA"/>
</dbReference>
<accession>A0A8H7BZS4</accession>
<feature type="region of interest" description="Disordered" evidence="1">
    <location>
        <begin position="23"/>
        <end position="72"/>
    </location>
</feature>
<dbReference type="Proteomes" id="UP000629468">
    <property type="component" value="Unassembled WGS sequence"/>
</dbReference>
<evidence type="ECO:0000256" key="1">
    <source>
        <dbReference type="SAM" id="MobiDB-lite"/>
    </source>
</evidence>
<organism evidence="2 3">
    <name type="scientific">Agaricus bisporus var. burnettii</name>
    <dbReference type="NCBI Taxonomy" id="192524"/>
    <lineage>
        <taxon>Eukaryota</taxon>
        <taxon>Fungi</taxon>
        <taxon>Dikarya</taxon>
        <taxon>Basidiomycota</taxon>
        <taxon>Agaricomycotina</taxon>
        <taxon>Agaricomycetes</taxon>
        <taxon>Agaricomycetidae</taxon>
        <taxon>Agaricales</taxon>
        <taxon>Agaricineae</taxon>
        <taxon>Agaricaceae</taxon>
        <taxon>Agaricus</taxon>
    </lineage>
</organism>
<proteinExistence type="predicted"/>
<sequence length="91" mass="9837">MPRVANTDQTFKKSSVVVGQPAVTDHNINDDYVKDPPQNTDNSIERTGNSGLKEGNPKEPREPGAPENAQLGKVTKEADLAEIVQEDSVHA</sequence>
<feature type="compositionally biased region" description="Basic and acidic residues" evidence="1">
    <location>
        <begin position="55"/>
        <end position="64"/>
    </location>
</feature>
<name>A0A8H7BZS4_AGABI</name>
<protein>
    <submittedName>
        <fullName evidence="2">Uncharacterized protein</fullName>
    </submittedName>
</protein>
<gene>
    <name evidence="2" type="ORF">Agabi119p4_11325</name>
</gene>
<feature type="compositionally biased region" description="Polar residues" evidence="1">
    <location>
        <begin position="37"/>
        <end position="50"/>
    </location>
</feature>